<feature type="transmembrane region" description="Helical" evidence="1">
    <location>
        <begin position="74"/>
        <end position="97"/>
    </location>
</feature>
<name>A0A517M6K0_9BACT</name>
<dbReference type="Pfam" id="PF14102">
    <property type="entry name" value="Caps_synth_CapC"/>
    <property type="match status" value="1"/>
</dbReference>
<dbReference type="KEGG" id="ruv:EC9_47170"/>
<reference evidence="2 3" key="1">
    <citation type="submission" date="2019-02" db="EMBL/GenBank/DDBJ databases">
        <title>Deep-cultivation of Planctomycetes and their phenomic and genomic characterization uncovers novel biology.</title>
        <authorList>
            <person name="Wiegand S."/>
            <person name="Jogler M."/>
            <person name="Boedeker C."/>
            <person name="Pinto D."/>
            <person name="Vollmers J."/>
            <person name="Rivas-Marin E."/>
            <person name="Kohn T."/>
            <person name="Peeters S.H."/>
            <person name="Heuer A."/>
            <person name="Rast P."/>
            <person name="Oberbeckmann S."/>
            <person name="Bunk B."/>
            <person name="Jeske O."/>
            <person name="Meyerdierks A."/>
            <person name="Storesund J.E."/>
            <person name="Kallscheuer N."/>
            <person name="Luecker S."/>
            <person name="Lage O.M."/>
            <person name="Pohl T."/>
            <person name="Merkel B.J."/>
            <person name="Hornburger P."/>
            <person name="Mueller R.-W."/>
            <person name="Bruemmer F."/>
            <person name="Labrenz M."/>
            <person name="Spormann A.M."/>
            <person name="Op den Camp H."/>
            <person name="Overmann J."/>
            <person name="Amann R."/>
            <person name="Jetten M.S.M."/>
            <person name="Mascher T."/>
            <person name="Medema M.H."/>
            <person name="Devos D.P."/>
            <person name="Kaster A.-K."/>
            <person name="Ovreas L."/>
            <person name="Rohde M."/>
            <person name="Galperin M.Y."/>
            <person name="Jogler C."/>
        </authorList>
    </citation>
    <scope>NUCLEOTIDE SEQUENCE [LARGE SCALE GENOMIC DNA]</scope>
    <source>
        <strain evidence="2 3">EC9</strain>
    </source>
</reference>
<keyword evidence="1" id="KW-1133">Transmembrane helix</keyword>
<dbReference type="Proteomes" id="UP000319557">
    <property type="component" value="Chromosome"/>
</dbReference>
<keyword evidence="1" id="KW-0472">Membrane</keyword>
<gene>
    <name evidence="2" type="primary">capC</name>
    <name evidence="2" type="ORF">EC9_47170</name>
</gene>
<proteinExistence type="predicted"/>
<evidence type="ECO:0000313" key="2">
    <source>
        <dbReference type="EMBL" id="QDS90508.1"/>
    </source>
</evidence>
<dbReference type="GO" id="GO:0045227">
    <property type="term" value="P:capsule polysaccharide biosynthetic process"/>
    <property type="evidence" value="ECO:0007669"/>
    <property type="project" value="InterPro"/>
</dbReference>
<sequence>MDATLLAIAIGLVVSLLVTEVFGLSVGGMIVPGYIAMSMHHPVAVVMTIAAAVVTWGIIRQVSRWVILYGRRRVVLTMLFGFVVGTMFRLLATSLAGVPAEEALNPVVMIGFIIPGLIALWFERQGFIETLSPMMSAAVLVRLTLITIGVENFS</sequence>
<dbReference type="InterPro" id="IPR008338">
    <property type="entry name" value="Capsule_biosynth_CapC"/>
</dbReference>
<keyword evidence="1" id="KW-0812">Transmembrane</keyword>
<organism evidence="2 3">
    <name type="scientific">Rosistilla ulvae</name>
    <dbReference type="NCBI Taxonomy" id="1930277"/>
    <lineage>
        <taxon>Bacteria</taxon>
        <taxon>Pseudomonadati</taxon>
        <taxon>Planctomycetota</taxon>
        <taxon>Planctomycetia</taxon>
        <taxon>Pirellulales</taxon>
        <taxon>Pirellulaceae</taxon>
        <taxon>Rosistilla</taxon>
    </lineage>
</organism>
<evidence type="ECO:0000256" key="1">
    <source>
        <dbReference type="SAM" id="Phobius"/>
    </source>
</evidence>
<keyword evidence="3" id="KW-1185">Reference proteome</keyword>
<dbReference type="RefSeq" id="WP_145348316.1">
    <property type="nucleotide sequence ID" value="NZ_CP036261.1"/>
</dbReference>
<protein>
    <submittedName>
        <fullName evidence="2">Capsule biosynthesis protein CapC</fullName>
    </submittedName>
</protein>
<dbReference type="OrthoDB" id="48792at2"/>
<dbReference type="AlphaFoldDB" id="A0A517M6K0"/>
<feature type="transmembrane region" description="Helical" evidence="1">
    <location>
        <begin position="103"/>
        <end position="122"/>
    </location>
</feature>
<dbReference type="PRINTS" id="PR01759">
    <property type="entry name" value="CAPSULEPROTC"/>
</dbReference>
<dbReference type="EMBL" id="CP036261">
    <property type="protein sequence ID" value="QDS90508.1"/>
    <property type="molecule type" value="Genomic_DNA"/>
</dbReference>
<evidence type="ECO:0000313" key="3">
    <source>
        <dbReference type="Proteomes" id="UP000319557"/>
    </source>
</evidence>
<dbReference type="NCBIfam" id="TIGR04011">
    <property type="entry name" value="poly_gGlu_PgsC"/>
    <property type="match status" value="1"/>
</dbReference>
<dbReference type="GO" id="GO:0016020">
    <property type="term" value="C:membrane"/>
    <property type="evidence" value="ECO:0007669"/>
    <property type="project" value="InterPro"/>
</dbReference>
<accession>A0A517M6K0</accession>
<feature type="transmembrane region" description="Helical" evidence="1">
    <location>
        <begin position="39"/>
        <end position="62"/>
    </location>
</feature>